<name>A0A533QBC5_9BACT</name>
<evidence type="ECO:0000313" key="2">
    <source>
        <dbReference type="Proteomes" id="UP000319783"/>
    </source>
</evidence>
<sequence length="65" mass="7833">MDVHVCFGVKYDKVFEREIKKKLEGHAWLLYHGDIFLERNTEATKTYKLTYCFPDKMEQIPEADY</sequence>
<organism evidence="1 2">
    <name type="scientific">Candidatus Jettenia ecosi</name>
    <dbReference type="NCBI Taxonomy" id="2494326"/>
    <lineage>
        <taxon>Bacteria</taxon>
        <taxon>Pseudomonadati</taxon>
        <taxon>Planctomycetota</taxon>
        <taxon>Candidatus Brocadiia</taxon>
        <taxon>Candidatus Brocadiales</taxon>
        <taxon>Candidatus Brocadiaceae</taxon>
        <taxon>Candidatus Jettenia</taxon>
    </lineage>
</organism>
<dbReference type="Proteomes" id="UP000319783">
    <property type="component" value="Unassembled WGS sequence"/>
</dbReference>
<gene>
    <name evidence="1" type="ORF">JETT_1732</name>
</gene>
<evidence type="ECO:0000313" key="1">
    <source>
        <dbReference type="EMBL" id="TLD42023.1"/>
    </source>
</evidence>
<comment type="caution">
    <text evidence="1">The sequence shown here is derived from an EMBL/GenBank/DDBJ whole genome shotgun (WGS) entry which is preliminary data.</text>
</comment>
<reference evidence="1 2" key="1">
    <citation type="submission" date="2019-04" db="EMBL/GenBank/DDBJ databases">
        <title>Genome of a novel bacterium Candidatus Jettenia ecosi reconstructed from metagenome of an anammox bioreactor.</title>
        <authorList>
            <person name="Mardanov A.V."/>
            <person name="Beletsky A.V."/>
            <person name="Ravin N.V."/>
            <person name="Botchkova E.A."/>
            <person name="Litti Y.V."/>
            <person name="Nozhevnikova A.N."/>
        </authorList>
    </citation>
    <scope>NUCLEOTIDE SEQUENCE [LARGE SCALE GENOMIC DNA]</scope>
    <source>
        <strain evidence="1">J2</strain>
    </source>
</reference>
<accession>A0A533QBC5</accession>
<dbReference type="EMBL" id="SULG01000030">
    <property type="protein sequence ID" value="TLD42023.1"/>
    <property type="molecule type" value="Genomic_DNA"/>
</dbReference>
<protein>
    <submittedName>
        <fullName evidence="1">Uncharacterized protein</fullName>
    </submittedName>
</protein>
<dbReference type="AlphaFoldDB" id="A0A533QBC5"/>
<proteinExistence type="predicted"/>